<dbReference type="EMBL" id="BMVG01000041">
    <property type="protein sequence ID" value="GHE13552.1"/>
    <property type="molecule type" value="Genomic_DNA"/>
</dbReference>
<gene>
    <name evidence="1" type="ORF">GCM10010339_80920</name>
</gene>
<evidence type="ECO:0008006" key="3">
    <source>
        <dbReference type="Google" id="ProtNLM"/>
    </source>
</evidence>
<evidence type="ECO:0000313" key="2">
    <source>
        <dbReference type="Proteomes" id="UP000655443"/>
    </source>
</evidence>
<comment type="caution">
    <text evidence="1">The sequence shown here is derived from an EMBL/GenBank/DDBJ whole genome shotgun (WGS) entry which is preliminary data.</text>
</comment>
<dbReference type="InterPro" id="IPR003718">
    <property type="entry name" value="OsmC/Ohr_fam"/>
</dbReference>
<dbReference type="AlphaFoldDB" id="A0A918YR06"/>
<protein>
    <recommendedName>
        <fullName evidence="3">OsmC family peroxiredoxin</fullName>
    </recommendedName>
</protein>
<organism evidence="1 2">
    <name type="scientific">Streptomyces alanosinicus</name>
    <dbReference type="NCBI Taxonomy" id="68171"/>
    <lineage>
        <taxon>Bacteria</taxon>
        <taxon>Bacillati</taxon>
        <taxon>Actinomycetota</taxon>
        <taxon>Actinomycetes</taxon>
        <taxon>Kitasatosporales</taxon>
        <taxon>Streptomycetaceae</taxon>
        <taxon>Streptomyces</taxon>
    </lineage>
</organism>
<dbReference type="SUPFAM" id="SSF82784">
    <property type="entry name" value="OsmC-like"/>
    <property type="match status" value="1"/>
</dbReference>
<sequence>MSHTTLPAVPPVPLPPGRVEVTYSGRQAFTVKMRGHALVIDQPLDAGGDDVGPTPVELFVVSLAACVAHYARGFLERHHLDVEHLSVTAEFTMADGRPARVASVDLRVTTPPGLSEARREGLRAVVDHCTVHNTLRHTPRVTVEFG</sequence>
<dbReference type="Gene3D" id="3.30.300.20">
    <property type="match status" value="1"/>
</dbReference>
<dbReference type="PANTHER" id="PTHR39624">
    <property type="entry name" value="PROTEIN INVOLVED IN RIMO-MEDIATED BETA-METHYLTHIOLATION OF RIBOSOMAL PROTEIN S12 YCAO"/>
    <property type="match status" value="1"/>
</dbReference>
<dbReference type="Proteomes" id="UP000655443">
    <property type="component" value="Unassembled WGS sequence"/>
</dbReference>
<dbReference type="InterPro" id="IPR036102">
    <property type="entry name" value="OsmC/Ohrsf"/>
</dbReference>
<reference evidence="1" key="2">
    <citation type="submission" date="2020-09" db="EMBL/GenBank/DDBJ databases">
        <authorList>
            <person name="Sun Q."/>
            <person name="Ohkuma M."/>
        </authorList>
    </citation>
    <scope>NUCLEOTIDE SEQUENCE</scope>
    <source>
        <strain evidence="1">JCM 4714</strain>
    </source>
</reference>
<dbReference type="InterPro" id="IPR015946">
    <property type="entry name" value="KH_dom-like_a/b"/>
</dbReference>
<reference evidence="1" key="1">
    <citation type="journal article" date="2014" name="Int. J. Syst. Evol. Microbiol.">
        <title>Complete genome sequence of Corynebacterium casei LMG S-19264T (=DSM 44701T), isolated from a smear-ripened cheese.</title>
        <authorList>
            <consortium name="US DOE Joint Genome Institute (JGI-PGF)"/>
            <person name="Walter F."/>
            <person name="Albersmeier A."/>
            <person name="Kalinowski J."/>
            <person name="Ruckert C."/>
        </authorList>
    </citation>
    <scope>NUCLEOTIDE SEQUENCE</scope>
    <source>
        <strain evidence="1">JCM 4714</strain>
    </source>
</reference>
<dbReference type="Pfam" id="PF02566">
    <property type="entry name" value="OsmC"/>
    <property type="match status" value="1"/>
</dbReference>
<keyword evidence="2" id="KW-1185">Reference proteome</keyword>
<proteinExistence type="predicted"/>
<evidence type="ECO:0000313" key="1">
    <source>
        <dbReference type="EMBL" id="GHE13552.1"/>
    </source>
</evidence>
<name>A0A918YR06_9ACTN</name>
<accession>A0A918YR06</accession>
<dbReference type="PANTHER" id="PTHR39624:SF2">
    <property type="entry name" value="OSMC-LIKE PROTEIN"/>
    <property type="match status" value="1"/>
</dbReference>